<dbReference type="AlphaFoldDB" id="A0AAV4KTF3"/>
<sequence length="498" mass="51581">MTTHPTAPAAPARPTAPALTAPGFPEEQVRARARLGTAAVFPDPAAYGSRLFGPTAAAAGDVLDRMRIVPPVFMPERLEKLIDLAREPEFDDVDLTTRVGGFTARLPLYLSAFGSTRAGSGDLAVHASRQAARLGIPVVIGENMVPVHGYRRGGAGGGDATRSALLARVEAYLEAAPDGVGGIVVQQSTEDADSEVWNLLYSDPAFRPLLETGRLAFELKTGQGAKPGLGGMTVVDRAEAEQLARRFTVREVFGPDAPRSLRCATPGTFTEEILRQQLRFMRNNFPKARTWVKFHPGRDIGHAARTAWAAGADAVTVDGAEGGTGWAPGVFLDQVGLPLAEALRRIGTPTGCLLATGGVWEGGRAVRALALGAGAVGLGRAALVAVDEDPEHGLERLAGALALELRLLVSALGKYTPAALAPDDLWSPPPFPDPYADPAPDPHRAPTHPQAPGPAPVHAQTSALASAQAPAPVHAPPSASAGPSAPGPTAADGPGRSA</sequence>
<evidence type="ECO:0000259" key="3">
    <source>
        <dbReference type="Pfam" id="PF01645"/>
    </source>
</evidence>
<feature type="region of interest" description="Disordered" evidence="2">
    <location>
        <begin position="422"/>
        <end position="498"/>
    </location>
</feature>
<dbReference type="Pfam" id="PF01645">
    <property type="entry name" value="Glu_synthase"/>
    <property type="match status" value="1"/>
</dbReference>
<feature type="compositionally biased region" description="Pro residues" evidence="2">
    <location>
        <begin position="427"/>
        <end position="439"/>
    </location>
</feature>
<feature type="compositionally biased region" description="Low complexity" evidence="2">
    <location>
        <begin position="462"/>
        <end position="498"/>
    </location>
</feature>
<organism evidence="4 5">
    <name type="scientific">Streptomyces cinereoruber</name>
    <dbReference type="NCBI Taxonomy" id="67260"/>
    <lineage>
        <taxon>Bacteria</taxon>
        <taxon>Bacillati</taxon>
        <taxon>Actinomycetota</taxon>
        <taxon>Actinomycetes</taxon>
        <taxon>Kitasatosporales</taxon>
        <taxon>Streptomycetaceae</taxon>
        <taxon>Streptomyces</taxon>
    </lineage>
</organism>
<feature type="domain" description="Glutamate synthase" evidence="3">
    <location>
        <begin position="216"/>
        <end position="386"/>
    </location>
</feature>
<dbReference type="RefSeq" id="WP_229991764.1">
    <property type="nucleotide sequence ID" value="NZ_BMSJ01000016.1"/>
</dbReference>
<reference evidence="4 5" key="1">
    <citation type="journal article" date="2014" name="Int. J. Syst. Evol. Microbiol.">
        <title>Complete genome sequence of Corynebacterium casei LMG S-19264T (=DSM 44701T), isolated from a smear-ripened cheese.</title>
        <authorList>
            <consortium name="US DOE Joint Genome Institute (JGI-PGF)"/>
            <person name="Walter F."/>
            <person name="Albersmeier A."/>
            <person name="Kalinowski J."/>
            <person name="Ruckert C."/>
        </authorList>
    </citation>
    <scope>NUCLEOTIDE SEQUENCE [LARGE SCALE GENOMIC DNA]</scope>
    <source>
        <strain evidence="4 5">JCM 4205</strain>
    </source>
</reference>
<comment type="similarity">
    <text evidence="1">Belongs to the glutamate synthase family.</text>
</comment>
<gene>
    <name evidence="4" type="ORF">GCM10010497_61160</name>
</gene>
<evidence type="ECO:0000256" key="1">
    <source>
        <dbReference type="ARBA" id="ARBA00009716"/>
    </source>
</evidence>
<dbReference type="Proteomes" id="UP000642014">
    <property type="component" value="Unassembled WGS sequence"/>
</dbReference>
<dbReference type="GO" id="GO:0015930">
    <property type="term" value="F:glutamate synthase activity"/>
    <property type="evidence" value="ECO:0007669"/>
    <property type="project" value="InterPro"/>
</dbReference>
<dbReference type="InterPro" id="IPR002932">
    <property type="entry name" value="Glu_synthdom"/>
</dbReference>
<protein>
    <submittedName>
        <fullName evidence="4">Glutamate synthase</fullName>
    </submittedName>
</protein>
<dbReference type="SUPFAM" id="SSF51395">
    <property type="entry name" value="FMN-linked oxidoreductases"/>
    <property type="match status" value="1"/>
</dbReference>
<feature type="region of interest" description="Disordered" evidence="2">
    <location>
        <begin position="1"/>
        <end position="23"/>
    </location>
</feature>
<dbReference type="GeneID" id="95458049"/>
<dbReference type="InterPro" id="IPR013785">
    <property type="entry name" value="Aldolase_TIM"/>
</dbReference>
<name>A0AAV4KTF3_9ACTN</name>
<dbReference type="Gene3D" id="3.20.20.70">
    <property type="entry name" value="Aldolase class I"/>
    <property type="match status" value="1"/>
</dbReference>
<dbReference type="GO" id="GO:0006537">
    <property type="term" value="P:glutamate biosynthetic process"/>
    <property type="evidence" value="ECO:0007669"/>
    <property type="project" value="InterPro"/>
</dbReference>
<dbReference type="PANTHER" id="PTHR43819">
    <property type="entry name" value="ARCHAEAL-TYPE GLUTAMATE SYNTHASE [NADPH]"/>
    <property type="match status" value="1"/>
</dbReference>
<proteinExistence type="inferred from homology"/>
<evidence type="ECO:0000256" key="2">
    <source>
        <dbReference type="SAM" id="MobiDB-lite"/>
    </source>
</evidence>
<evidence type="ECO:0000313" key="5">
    <source>
        <dbReference type="Proteomes" id="UP000642014"/>
    </source>
</evidence>
<feature type="compositionally biased region" description="Low complexity" evidence="2">
    <location>
        <begin position="1"/>
        <end position="22"/>
    </location>
</feature>
<dbReference type="PANTHER" id="PTHR43819:SF1">
    <property type="entry name" value="ARCHAEAL-TYPE GLUTAMATE SYNTHASE [NADPH]"/>
    <property type="match status" value="1"/>
</dbReference>
<comment type="caution">
    <text evidence="4">The sequence shown here is derived from an EMBL/GenBank/DDBJ whole genome shotgun (WGS) entry which is preliminary data.</text>
</comment>
<accession>A0AAV4KTF3</accession>
<evidence type="ECO:0000313" key="4">
    <source>
        <dbReference type="EMBL" id="GGR49607.1"/>
    </source>
</evidence>
<dbReference type="EMBL" id="BMSJ01000016">
    <property type="protein sequence ID" value="GGR49607.1"/>
    <property type="molecule type" value="Genomic_DNA"/>
</dbReference>